<comment type="caution">
    <text evidence="1">The sequence shown here is derived from an EMBL/GenBank/DDBJ whole genome shotgun (WGS) entry which is preliminary data.</text>
</comment>
<gene>
    <name evidence="1" type="ORF">AVEN_79284_1</name>
</gene>
<proteinExistence type="predicted"/>
<accession>A0A4Y2UHL1</accession>
<sequence>MQNRTDELNDSAMFQLDFHKNKEIDLQYPDFVADDYVHGIIKKMQGDFAFLPEIILPFFYDGIHYLLNVSCLCLALHSANDLANLRLMQWDLLYSFYLPSILERFLFQR</sequence>
<name>A0A4Y2UHL1_ARAVE</name>
<reference evidence="1 2" key="1">
    <citation type="journal article" date="2019" name="Sci. Rep.">
        <title>Orb-weaving spider Araneus ventricosus genome elucidates the spidroin gene catalogue.</title>
        <authorList>
            <person name="Kono N."/>
            <person name="Nakamura H."/>
            <person name="Ohtoshi R."/>
            <person name="Moran D.A.P."/>
            <person name="Shinohara A."/>
            <person name="Yoshida Y."/>
            <person name="Fujiwara M."/>
            <person name="Mori M."/>
            <person name="Tomita M."/>
            <person name="Arakawa K."/>
        </authorList>
    </citation>
    <scope>NUCLEOTIDE SEQUENCE [LARGE SCALE GENOMIC DNA]</scope>
</reference>
<dbReference type="AlphaFoldDB" id="A0A4Y2UHL1"/>
<dbReference type="EMBL" id="BGPR01036040">
    <property type="protein sequence ID" value="GBO11116.1"/>
    <property type="molecule type" value="Genomic_DNA"/>
</dbReference>
<protein>
    <submittedName>
        <fullName evidence="1">Uncharacterized protein</fullName>
    </submittedName>
</protein>
<keyword evidence="2" id="KW-1185">Reference proteome</keyword>
<evidence type="ECO:0000313" key="1">
    <source>
        <dbReference type="EMBL" id="GBO11116.1"/>
    </source>
</evidence>
<organism evidence="1 2">
    <name type="scientific">Araneus ventricosus</name>
    <name type="common">Orbweaver spider</name>
    <name type="synonym">Epeira ventricosa</name>
    <dbReference type="NCBI Taxonomy" id="182803"/>
    <lineage>
        <taxon>Eukaryota</taxon>
        <taxon>Metazoa</taxon>
        <taxon>Ecdysozoa</taxon>
        <taxon>Arthropoda</taxon>
        <taxon>Chelicerata</taxon>
        <taxon>Arachnida</taxon>
        <taxon>Araneae</taxon>
        <taxon>Araneomorphae</taxon>
        <taxon>Entelegynae</taxon>
        <taxon>Araneoidea</taxon>
        <taxon>Araneidae</taxon>
        <taxon>Araneus</taxon>
    </lineage>
</organism>
<evidence type="ECO:0000313" key="2">
    <source>
        <dbReference type="Proteomes" id="UP000499080"/>
    </source>
</evidence>
<dbReference type="Proteomes" id="UP000499080">
    <property type="component" value="Unassembled WGS sequence"/>
</dbReference>